<dbReference type="Proteomes" id="UP000749559">
    <property type="component" value="Unassembled WGS sequence"/>
</dbReference>
<accession>A0A8J1U194</accession>
<dbReference type="OrthoDB" id="6478931at2759"/>
<evidence type="ECO:0000313" key="2">
    <source>
        <dbReference type="Proteomes" id="UP000749559"/>
    </source>
</evidence>
<reference evidence="1" key="1">
    <citation type="submission" date="2022-03" db="EMBL/GenBank/DDBJ databases">
        <authorList>
            <person name="Martin C."/>
        </authorList>
    </citation>
    <scope>NUCLEOTIDE SEQUENCE</scope>
</reference>
<protein>
    <submittedName>
        <fullName evidence="1">Uncharacterized protein</fullName>
    </submittedName>
</protein>
<sequence>MKGHVIHVIEFHENVKSSFAPDNATDHGGENINAMEIEAKSDCKDDVEDTELHNFCYNKTILMTFMRPIMFSMRCCGLFYNLKHKRQKDGTIKRMFSKWQLYSLMITIVVTLNCIRSVCFYFGKNEMDHHLFFKLTMTVWWAECSAKSLNHFVACAFPTKMQTLFKGFDTILKGDTTDVYKAKIVKLAKVTTFKLWAFCFINVLGAAVCLYGPHELQDLFNLALLPIPINLPVASDIFKVINLIIHFINSMVAIFPMGLYAIVCTILYEEFKILYNDFTKEIKDDGDFDGNLEQIRMRHQLLCKIVENADNVFSFYIAAVYATNLPLACVVLYNLIYHQLHIYQVLLNCFWVSVVVTQTSVVSLLGGLVNKMVSFNLSIATGRECYEHCVFAR</sequence>
<keyword evidence="2" id="KW-1185">Reference proteome</keyword>
<proteinExistence type="predicted"/>
<dbReference type="EMBL" id="CAIIXF020000006">
    <property type="protein sequence ID" value="CAH1786852.1"/>
    <property type="molecule type" value="Genomic_DNA"/>
</dbReference>
<comment type="caution">
    <text evidence="1">The sequence shown here is derived from an EMBL/GenBank/DDBJ whole genome shotgun (WGS) entry which is preliminary data.</text>
</comment>
<evidence type="ECO:0000313" key="1">
    <source>
        <dbReference type="EMBL" id="CAH1786852.1"/>
    </source>
</evidence>
<organism evidence="1 2">
    <name type="scientific">Owenia fusiformis</name>
    <name type="common">Polychaete worm</name>
    <dbReference type="NCBI Taxonomy" id="6347"/>
    <lineage>
        <taxon>Eukaryota</taxon>
        <taxon>Metazoa</taxon>
        <taxon>Spiralia</taxon>
        <taxon>Lophotrochozoa</taxon>
        <taxon>Annelida</taxon>
        <taxon>Polychaeta</taxon>
        <taxon>Sedentaria</taxon>
        <taxon>Canalipalpata</taxon>
        <taxon>Sabellida</taxon>
        <taxon>Oweniida</taxon>
        <taxon>Oweniidae</taxon>
        <taxon>Owenia</taxon>
    </lineage>
</organism>
<gene>
    <name evidence="1" type="ORF">OFUS_LOCUS12664</name>
</gene>
<name>A0A8J1U194_OWEFU</name>
<dbReference type="AlphaFoldDB" id="A0A8J1U194"/>